<dbReference type="AlphaFoldDB" id="A0A4D6LGT3"/>
<dbReference type="Proteomes" id="UP000501690">
    <property type="component" value="Linkage Group LG3"/>
</dbReference>
<name>A0A4D6LGT3_VIGUN</name>
<protein>
    <submittedName>
        <fullName evidence="2">Zeta-carotene desaturase</fullName>
    </submittedName>
</protein>
<organism evidence="2 3">
    <name type="scientific">Vigna unguiculata</name>
    <name type="common">Cowpea</name>
    <dbReference type="NCBI Taxonomy" id="3917"/>
    <lineage>
        <taxon>Eukaryota</taxon>
        <taxon>Viridiplantae</taxon>
        <taxon>Streptophyta</taxon>
        <taxon>Embryophyta</taxon>
        <taxon>Tracheophyta</taxon>
        <taxon>Spermatophyta</taxon>
        <taxon>Magnoliopsida</taxon>
        <taxon>eudicotyledons</taxon>
        <taxon>Gunneridae</taxon>
        <taxon>Pentapetalae</taxon>
        <taxon>rosids</taxon>
        <taxon>fabids</taxon>
        <taxon>Fabales</taxon>
        <taxon>Fabaceae</taxon>
        <taxon>Papilionoideae</taxon>
        <taxon>50 kb inversion clade</taxon>
        <taxon>NPAAA clade</taxon>
        <taxon>indigoferoid/millettioid clade</taxon>
        <taxon>Phaseoleae</taxon>
        <taxon>Vigna</taxon>
    </lineage>
</organism>
<dbReference type="SUPFAM" id="SSF52266">
    <property type="entry name" value="SGNH hydrolase"/>
    <property type="match status" value="1"/>
</dbReference>
<dbReference type="InterPro" id="IPR036514">
    <property type="entry name" value="SGNH_hydro_sf"/>
</dbReference>
<dbReference type="InterPro" id="IPR008265">
    <property type="entry name" value="Lipase_GDSL_AS"/>
</dbReference>
<dbReference type="InterPro" id="IPR001087">
    <property type="entry name" value="GDSL"/>
</dbReference>
<dbReference type="CDD" id="cd01837">
    <property type="entry name" value="SGNH_plant_lipase_like"/>
    <property type="match status" value="1"/>
</dbReference>
<dbReference type="PANTHER" id="PTHR45642:SF77">
    <property type="entry name" value="GDSL-LIKE LIPASE_ACYLHYDROLASE"/>
    <property type="match status" value="1"/>
</dbReference>
<dbReference type="PANTHER" id="PTHR45642">
    <property type="entry name" value="GDSL ESTERASE/LIPASE EXL3"/>
    <property type="match status" value="1"/>
</dbReference>
<dbReference type="GO" id="GO:0016298">
    <property type="term" value="F:lipase activity"/>
    <property type="evidence" value="ECO:0007669"/>
    <property type="project" value="InterPro"/>
</dbReference>
<dbReference type="OrthoDB" id="1600564at2759"/>
<evidence type="ECO:0000313" key="3">
    <source>
        <dbReference type="Proteomes" id="UP000501690"/>
    </source>
</evidence>
<evidence type="ECO:0000313" key="2">
    <source>
        <dbReference type="EMBL" id="QCD87797.1"/>
    </source>
</evidence>
<dbReference type="GO" id="GO:0006629">
    <property type="term" value="P:lipid metabolic process"/>
    <property type="evidence" value="ECO:0007669"/>
    <property type="project" value="InterPro"/>
</dbReference>
<dbReference type="Gramene" id="Vigun11g107400.1.v1.2">
    <property type="protein sequence ID" value="Vigun11g107400.1.v1.2"/>
    <property type="gene ID" value="Vigun11g107400.v1.2"/>
</dbReference>
<gene>
    <name evidence="2" type="ORF">DEO72_LG3g2337</name>
</gene>
<dbReference type="InterPro" id="IPR050592">
    <property type="entry name" value="GDSL_lipolytic_enzyme"/>
</dbReference>
<keyword evidence="3" id="KW-1185">Reference proteome</keyword>
<dbReference type="Gene3D" id="3.40.50.1110">
    <property type="entry name" value="SGNH hydrolase"/>
    <property type="match status" value="1"/>
</dbReference>
<sequence>MFFFEVLSSQLFLVIVWSFSTIITSLVSVVSLPNNESVPALFVFGDSIVDTGNNNYINTIAKCNFRPYGKDFGGGNQPTGRFSNGLTPSDFIAAKFEVKKLLPPYLDPNLKREDLLRGVSFASGASGYDPLTSELALVLSLSDQRDKFREYIKKIQNMVGETTTTTMISKSIYILCTGSNDITNTYSFRRLKYNISTYTDFMASQATKFLKELYGLGARRIGIVGLPILGCVPFQKTMRGGFKRACSDSENQAAILFNKKLSSQIDILGKNFPEARLVYLDIYNPLSDMIQNPSKYGFEVADKGCCGTGYFEVGFMCNALSKICSNRSNYIFWDSVHPTERAYNILCSEALDKNINKFF</sequence>
<dbReference type="Pfam" id="PF00657">
    <property type="entry name" value="Lipase_GDSL"/>
    <property type="match status" value="1"/>
</dbReference>
<evidence type="ECO:0000256" key="1">
    <source>
        <dbReference type="ARBA" id="ARBA00008668"/>
    </source>
</evidence>
<dbReference type="FunFam" id="3.40.50.1110:FF:000003">
    <property type="entry name" value="GDSL esterase/lipase APG"/>
    <property type="match status" value="1"/>
</dbReference>
<proteinExistence type="inferred from homology"/>
<dbReference type="InterPro" id="IPR035669">
    <property type="entry name" value="SGNH_plant_lipase-like"/>
</dbReference>
<comment type="similarity">
    <text evidence="1">Belongs to the 'GDSL' lipolytic enzyme family.</text>
</comment>
<dbReference type="GO" id="GO:0005576">
    <property type="term" value="C:extracellular region"/>
    <property type="evidence" value="ECO:0007669"/>
    <property type="project" value="TreeGrafter"/>
</dbReference>
<accession>A0A4D6LGT3</accession>
<dbReference type="PROSITE" id="PS01098">
    <property type="entry name" value="LIPASE_GDSL_SER"/>
    <property type="match status" value="1"/>
</dbReference>
<dbReference type="EMBL" id="CP039347">
    <property type="protein sequence ID" value="QCD87797.1"/>
    <property type="molecule type" value="Genomic_DNA"/>
</dbReference>
<reference evidence="2 3" key="1">
    <citation type="submission" date="2019-04" db="EMBL/GenBank/DDBJ databases">
        <title>An improved genome assembly and genetic linkage map for asparagus bean, Vigna unguiculata ssp. sesquipedialis.</title>
        <authorList>
            <person name="Xia Q."/>
            <person name="Zhang R."/>
            <person name="Dong Y."/>
        </authorList>
    </citation>
    <scope>NUCLEOTIDE SEQUENCE [LARGE SCALE GENOMIC DNA]</scope>
    <source>
        <tissue evidence="2">Leaf</tissue>
    </source>
</reference>